<keyword evidence="2" id="KW-1185">Reference proteome</keyword>
<dbReference type="PANTHER" id="PTHR45913:SF22">
    <property type="entry name" value="SCAN BOX DOMAIN-CONTAINING PROTEIN"/>
    <property type="match status" value="1"/>
</dbReference>
<organism evidence="1 2">
    <name type="scientific">Trichuris suis</name>
    <name type="common">pig whipworm</name>
    <dbReference type="NCBI Taxonomy" id="68888"/>
    <lineage>
        <taxon>Eukaryota</taxon>
        <taxon>Metazoa</taxon>
        <taxon>Ecdysozoa</taxon>
        <taxon>Nematoda</taxon>
        <taxon>Enoplea</taxon>
        <taxon>Dorylaimia</taxon>
        <taxon>Trichinellida</taxon>
        <taxon>Trichuridae</taxon>
        <taxon>Trichuris</taxon>
    </lineage>
</organism>
<proteinExistence type="predicted"/>
<feature type="non-terminal residue" evidence="1">
    <location>
        <position position="1"/>
    </location>
</feature>
<accession>A0A085MM40</accession>
<dbReference type="EMBL" id="KL363185">
    <property type="protein sequence ID" value="KFD58286.1"/>
    <property type="molecule type" value="Genomic_DNA"/>
</dbReference>
<feature type="non-terminal residue" evidence="1">
    <location>
        <position position="207"/>
    </location>
</feature>
<dbReference type="Proteomes" id="UP000030764">
    <property type="component" value="Unassembled WGS sequence"/>
</dbReference>
<dbReference type="AlphaFoldDB" id="A0A085MM40"/>
<sequence>RIKLCDCLHPLRKATYSILEFFEEEASLCTNLKKFLGDIAYMSDLYVEFNKMNLQLQGNDLNLIKTKSVISAFVSKLLFFKNNHARGEFYNFPNLCEIRSKGQINAELQLQEELLKLQANEELNLDAGLSNCNATSHSHSQDWVENGFSVVADLLTKKRTKLQIVNRVDLRLWLTSIEPNVKICSLCVVSKPDKEVRSLYYIYEYNK</sequence>
<evidence type="ECO:0000313" key="1">
    <source>
        <dbReference type="EMBL" id="KFD58286.1"/>
    </source>
</evidence>
<name>A0A085MM40_9BILA</name>
<gene>
    <name evidence="1" type="ORF">M513_01049</name>
</gene>
<evidence type="ECO:0000313" key="2">
    <source>
        <dbReference type="Proteomes" id="UP000030764"/>
    </source>
</evidence>
<dbReference type="PANTHER" id="PTHR45913">
    <property type="entry name" value="EPM2A-INTERACTING PROTEIN 1"/>
    <property type="match status" value="1"/>
</dbReference>
<reference evidence="1 2" key="1">
    <citation type="journal article" date="2014" name="Nat. Genet.">
        <title>Genome and transcriptome of the porcine whipworm Trichuris suis.</title>
        <authorList>
            <person name="Jex A.R."/>
            <person name="Nejsum P."/>
            <person name="Schwarz E.M."/>
            <person name="Hu L."/>
            <person name="Young N.D."/>
            <person name="Hall R.S."/>
            <person name="Korhonen P.K."/>
            <person name="Liao S."/>
            <person name="Thamsborg S."/>
            <person name="Xia J."/>
            <person name="Xu P."/>
            <person name="Wang S."/>
            <person name="Scheerlinck J.P."/>
            <person name="Hofmann A."/>
            <person name="Sternberg P.W."/>
            <person name="Wang J."/>
            <person name="Gasser R.B."/>
        </authorList>
    </citation>
    <scope>NUCLEOTIDE SEQUENCE [LARGE SCALE GENOMIC DNA]</scope>
    <source>
        <strain evidence="1">DCEP-RM93M</strain>
    </source>
</reference>
<protein>
    <submittedName>
        <fullName evidence="1">Uncharacterized protein</fullName>
    </submittedName>
</protein>